<keyword evidence="2" id="KW-0808">Transferase</keyword>
<keyword evidence="10" id="KW-1185">Reference proteome</keyword>
<keyword evidence="5" id="KW-0012">Acyltransferase</keyword>
<dbReference type="EMBL" id="JAIFTH010000028">
    <property type="protein sequence ID" value="KAG9511133.1"/>
    <property type="molecule type" value="Genomic_DNA"/>
</dbReference>
<dbReference type="PROSITE" id="PS00098">
    <property type="entry name" value="THIOLASE_1"/>
    <property type="match status" value="1"/>
</dbReference>
<proteinExistence type="inferred from homology"/>
<comment type="similarity">
    <text evidence="1">Belongs to the thiolase-like superfamily. Thiolase family.</text>
</comment>
<dbReference type="Gene3D" id="3.40.47.10">
    <property type="match status" value="1"/>
</dbReference>
<keyword evidence="3" id="KW-0479">Metal-binding</keyword>
<evidence type="ECO:0000313" key="10">
    <source>
        <dbReference type="Proteomes" id="UP000825002"/>
    </source>
</evidence>
<evidence type="ECO:0000259" key="8">
    <source>
        <dbReference type="Pfam" id="PF02803"/>
    </source>
</evidence>
<gene>
    <name evidence="9" type="primary">acat1</name>
    <name evidence="9" type="ORF">GZH46_00304</name>
</gene>
<evidence type="ECO:0000256" key="2">
    <source>
        <dbReference type="ARBA" id="ARBA00022679"/>
    </source>
</evidence>
<evidence type="ECO:0000256" key="5">
    <source>
        <dbReference type="ARBA" id="ARBA00023315"/>
    </source>
</evidence>
<feature type="domain" description="Thiolase C-terminal" evidence="8">
    <location>
        <begin position="268"/>
        <end position="387"/>
    </location>
</feature>
<evidence type="ECO:0000256" key="1">
    <source>
        <dbReference type="ARBA" id="ARBA00010982"/>
    </source>
</evidence>
<dbReference type="PROSITE" id="PS00737">
    <property type="entry name" value="THIOLASE_2"/>
    <property type="match status" value="1"/>
</dbReference>
<reference evidence="9 10" key="1">
    <citation type="submission" date="2020-10" db="EMBL/GenBank/DDBJ databases">
        <authorList>
            <person name="Klimov P.B."/>
            <person name="Dyachkov S.M."/>
            <person name="Chetverikov P.E."/>
        </authorList>
    </citation>
    <scope>NUCLEOTIDE SEQUENCE [LARGE SCALE GENOMIC DNA]</scope>
    <source>
        <strain evidence="9">BMOC 18-1129-001#AD2665</strain>
        <tissue evidence="9">Entire mites</tissue>
    </source>
</reference>
<dbReference type="InterPro" id="IPR020613">
    <property type="entry name" value="Thiolase_CS"/>
</dbReference>
<evidence type="ECO:0000259" key="7">
    <source>
        <dbReference type="Pfam" id="PF00108"/>
    </source>
</evidence>
<feature type="domain" description="Thiolase N-terminal" evidence="7">
    <location>
        <begin position="4"/>
        <end position="259"/>
    </location>
</feature>
<protein>
    <submittedName>
        <fullName evidence="9">Acetyl-CoA acetyltransferase, mitochondrial</fullName>
    </submittedName>
</protein>
<evidence type="ECO:0000313" key="9">
    <source>
        <dbReference type="EMBL" id="KAG9511133.1"/>
    </source>
</evidence>
<dbReference type="CDD" id="cd00751">
    <property type="entry name" value="thiolase"/>
    <property type="match status" value="1"/>
</dbReference>
<dbReference type="SUPFAM" id="SSF53901">
    <property type="entry name" value="Thiolase-like"/>
    <property type="match status" value="2"/>
</dbReference>
<feature type="region of interest" description="Disordered" evidence="6">
    <location>
        <begin position="551"/>
        <end position="582"/>
    </location>
</feature>
<dbReference type="InterPro" id="IPR020616">
    <property type="entry name" value="Thiolase_N"/>
</dbReference>
<keyword evidence="4" id="KW-0630">Potassium</keyword>
<dbReference type="InterPro" id="IPR020615">
    <property type="entry name" value="Thiolase_acyl_enz_int_AS"/>
</dbReference>
<dbReference type="NCBIfam" id="TIGR01930">
    <property type="entry name" value="AcCoA-C-Actrans"/>
    <property type="match status" value="1"/>
</dbReference>
<feature type="compositionally biased region" description="Basic and acidic residues" evidence="6">
    <location>
        <begin position="551"/>
        <end position="563"/>
    </location>
</feature>
<dbReference type="InterPro" id="IPR016039">
    <property type="entry name" value="Thiolase-like"/>
</dbReference>
<evidence type="ECO:0000256" key="6">
    <source>
        <dbReference type="SAM" id="MobiDB-lite"/>
    </source>
</evidence>
<accession>A0ABQ7SCJ1</accession>
<sequence>MEAFIVSVARTPMGSFGSSLSSMTATRLGSLAIRGALKRVEMEPTAVQEVYFGQVLQAASGQAPARQAALMAGLSKQVVCTTVNKVCASGMKAIMLGARSITCGDNDVVVAGGMESMTNVPRYLTRGNPAYGDLSLIDGIRYDGLTDAYEKFTMGNCAENTAKKLSITRQDQDNYARNSYVKAAKAHDAGLLAKEIVPVEVAGKRGKPNTIVSDDEEFRRVDFEKFDKLKPVFIENGTVTAANASTLNDGAAATLLMSSNGLQQYNMKPLARIVSIADAACDPIDFPIAPAYAIPKVLSKAGLSQNDIALWEINEAFSAVVLANIQLLKLNPDQVNVNGGAVSLGHPIGMSGARIVNALALHLQPGQYGCASICNGGGGASAVIIQRLYNEESPRKTNSTMSIAASIGKTLVLILVIVSTCATEDARKRKVFRKRTDGKFLQLAEYERMINALRRAGNVGVRAKNHEILAMDDAEINPDKRQFVTFGDDSDDRTMKQEFPESRLVELITRKRSTHSGRFGARNDEEGGRSSAHPRHIESIVTTNSRKRAMWPREEHFDTDKDSMSSTPSKGRKGEINDNNSSLRPIVLRRSWNTDDHPADIDPSAVDEPVITFAWLNVQGHRPYLATTQLFETNATESNNRDNYPTNNEMEFFMDQKEETSPNIAS</sequence>
<dbReference type="Pfam" id="PF00108">
    <property type="entry name" value="Thiolase_N"/>
    <property type="match status" value="1"/>
</dbReference>
<dbReference type="Pfam" id="PF02803">
    <property type="entry name" value="Thiolase_C"/>
    <property type="match status" value="1"/>
</dbReference>
<dbReference type="PANTHER" id="PTHR18919:SF156">
    <property type="entry name" value="ACETYL-COA ACETYLTRANSFERASE, MITOCHONDRIAL"/>
    <property type="match status" value="1"/>
</dbReference>
<evidence type="ECO:0000256" key="4">
    <source>
        <dbReference type="ARBA" id="ARBA00022958"/>
    </source>
</evidence>
<name>A0ABQ7SCJ1_9ACAR</name>
<dbReference type="PANTHER" id="PTHR18919">
    <property type="entry name" value="ACETYL-COA C-ACYLTRANSFERASE"/>
    <property type="match status" value="1"/>
</dbReference>
<feature type="region of interest" description="Disordered" evidence="6">
    <location>
        <begin position="515"/>
        <end position="534"/>
    </location>
</feature>
<dbReference type="InterPro" id="IPR002155">
    <property type="entry name" value="Thiolase"/>
</dbReference>
<comment type="caution">
    <text evidence="9">The sequence shown here is derived from an EMBL/GenBank/DDBJ whole genome shotgun (WGS) entry which is preliminary data.</text>
</comment>
<dbReference type="Proteomes" id="UP000825002">
    <property type="component" value="Unassembled WGS sequence"/>
</dbReference>
<dbReference type="InterPro" id="IPR020617">
    <property type="entry name" value="Thiolase_C"/>
</dbReference>
<evidence type="ECO:0000256" key="3">
    <source>
        <dbReference type="ARBA" id="ARBA00022723"/>
    </source>
</evidence>
<organism evidence="9 10">
    <name type="scientific">Fragariocoptes setiger</name>
    <dbReference type="NCBI Taxonomy" id="1670756"/>
    <lineage>
        <taxon>Eukaryota</taxon>
        <taxon>Metazoa</taxon>
        <taxon>Ecdysozoa</taxon>
        <taxon>Arthropoda</taxon>
        <taxon>Chelicerata</taxon>
        <taxon>Arachnida</taxon>
        <taxon>Acari</taxon>
        <taxon>Acariformes</taxon>
        <taxon>Trombidiformes</taxon>
        <taxon>Prostigmata</taxon>
        <taxon>Eupodina</taxon>
        <taxon>Eriophyoidea</taxon>
        <taxon>Phytoptidae</taxon>
        <taxon>Fragariocoptes</taxon>
    </lineage>
</organism>